<name>A0A3D8Y6H4_9BACT</name>
<evidence type="ECO:0000256" key="2">
    <source>
        <dbReference type="SAM" id="SignalP"/>
    </source>
</evidence>
<feature type="signal peptide" evidence="2">
    <location>
        <begin position="1"/>
        <end position="19"/>
    </location>
</feature>
<proteinExistence type="predicted"/>
<comment type="caution">
    <text evidence="3">The sequence shown here is derived from an EMBL/GenBank/DDBJ whole genome shotgun (WGS) entry which is preliminary data.</text>
</comment>
<sequence>MKTTIKLFALLLTSSVLFSCQSEEVNPIAPQSIEESIAPGGGYENTPAARPEAGAPQIFEAIQ</sequence>
<gene>
    <name evidence="3" type="ORF">DSL64_23140</name>
</gene>
<accession>A0A3D8Y6H4</accession>
<dbReference type="Proteomes" id="UP000256373">
    <property type="component" value="Unassembled WGS sequence"/>
</dbReference>
<dbReference type="AlphaFoldDB" id="A0A3D8Y6H4"/>
<evidence type="ECO:0000313" key="3">
    <source>
        <dbReference type="EMBL" id="REA57637.1"/>
    </source>
</evidence>
<dbReference type="RefSeq" id="WP_115833325.1">
    <property type="nucleotide sequence ID" value="NZ_QNUL01000026.1"/>
</dbReference>
<evidence type="ECO:0000313" key="4">
    <source>
        <dbReference type="Proteomes" id="UP000256373"/>
    </source>
</evidence>
<reference evidence="3 4" key="1">
    <citation type="submission" date="2018-07" db="EMBL/GenBank/DDBJ databases">
        <title>Dyadobacter roseus sp. nov., isolated from rose rhizosphere soil.</title>
        <authorList>
            <person name="Chen L."/>
        </authorList>
    </citation>
    <scope>NUCLEOTIDE SEQUENCE [LARGE SCALE GENOMIC DNA]</scope>
    <source>
        <strain evidence="3 4">RS19</strain>
    </source>
</reference>
<keyword evidence="4" id="KW-1185">Reference proteome</keyword>
<keyword evidence="2" id="KW-0732">Signal</keyword>
<feature type="chain" id="PRO_5017610685" evidence="2">
    <location>
        <begin position="20"/>
        <end position="63"/>
    </location>
</feature>
<dbReference type="OrthoDB" id="9789144at2"/>
<dbReference type="EMBL" id="QNUL01000026">
    <property type="protein sequence ID" value="REA57637.1"/>
    <property type="molecule type" value="Genomic_DNA"/>
</dbReference>
<protein>
    <submittedName>
        <fullName evidence="3">Uncharacterized protein</fullName>
    </submittedName>
</protein>
<organism evidence="3 4">
    <name type="scientific">Dyadobacter luteus</name>
    <dbReference type="NCBI Taxonomy" id="2259619"/>
    <lineage>
        <taxon>Bacteria</taxon>
        <taxon>Pseudomonadati</taxon>
        <taxon>Bacteroidota</taxon>
        <taxon>Cytophagia</taxon>
        <taxon>Cytophagales</taxon>
        <taxon>Spirosomataceae</taxon>
        <taxon>Dyadobacter</taxon>
    </lineage>
</organism>
<evidence type="ECO:0000256" key="1">
    <source>
        <dbReference type="SAM" id="MobiDB-lite"/>
    </source>
</evidence>
<feature type="region of interest" description="Disordered" evidence="1">
    <location>
        <begin position="36"/>
        <end position="55"/>
    </location>
</feature>
<dbReference type="PROSITE" id="PS51257">
    <property type="entry name" value="PROKAR_LIPOPROTEIN"/>
    <property type="match status" value="1"/>
</dbReference>